<protein>
    <submittedName>
        <fullName evidence="2">Uncharacterized protein</fullName>
    </submittedName>
</protein>
<proteinExistence type="predicted"/>
<organism evidence="2 3">
    <name type="scientific">Granulosicoccus antarcticus IMCC3135</name>
    <dbReference type="NCBI Taxonomy" id="1192854"/>
    <lineage>
        <taxon>Bacteria</taxon>
        <taxon>Pseudomonadati</taxon>
        <taxon>Pseudomonadota</taxon>
        <taxon>Gammaproteobacteria</taxon>
        <taxon>Chromatiales</taxon>
        <taxon>Granulosicoccaceae</taxon>
        <taxon>Granulosicoccus</taxon>
    </lineage>
</organism>
<keyword evidence="1" id="KW-0472">Membrane</keyword>
<name>A0A2Z2NUD3_9GAMM</name>
<evidence type="ECO:0000313" key="3">
    <source>
        <dbReference type="Proteomes" id="UP000250079"/>
    </source>
</evidence>
<dbReference type="Proteomes" id="UP000250079">
    <property type="component" value="Chromosome"/>
</dbReference>
<evidence type="ECO:0000256" key="1">
    <source>
        <dbReference type="SAM" id="Phobius"/>
    </source>
</evidence>
<dbReference type="KEGG" id="gai:IMCC3135_16280"/>
<keyword evidence="1" id="KW-1133">Transmembrane helix</keyword>
<dbReference type="AlphaFoldDB" id="A0A2Z2NUD3"/>
<accession>A0A2Z2NUD3</accession>
<evidence type="ECO:0000313" key="2">
    <source>
        <dbReference type="EMBL" id="ASJ73338.1"/>
    </source>
</evidence>
<keyword evidence="3" id="KW-1185">Reference proteome</keyword>
<dbReference type="EMBL" id="CP018632">
    <property type="protein sequence ID" value="ASJ73338.1"/>
    <property type="molecule type" value="Genomic_DNA"/>
</dbReference>
<sequence length="52" mass="5841">MDDPSSSWDDCRLGIYPIKNLYFSGLPLKSLYLTVSTVIPVITLDMITSGFR</sequence>
<gene>
    <name evidence="2" type="ORF">IMCC3135_16280</name>
</gene>
<feature type="transmembrane region" description="Helical" evidence="1">
    <location>
        <begin position="31"/>
        <end position="51"/>
    </location>
</feature>
<keyword evidence="1" id="KW-0812">Transmembrane</keyword>
<reference evidence="2 3" key="1">
    <citation type="submission" date="2016-12" db="EMBL/GenBank/DDBJ databases">
        <authorList>
            <person name="Song W.-J."/>
            <person name="Kurnit D.M."/>
        </authorList>
    </citation>
    <scope>NUCLEOTIDE SEQUENCE [LARGE SCALE GENOMIC DNA]</scope>
    <source>
        <strain evidence="2 3">IMCC3135</strain>
    </source>
</reference>